<name>A0A502L2E2_9GAMM</name>
<keyword evidence="7" id="KW-1133">Transmembrane helix</keyword>
<comment type="cofactor">
    <cofactor evidence="6">
        <name>Ca(2+)</name>
        <dbReference type="ChEBI" id="CHEBI:29108"/>
    </cofactor>
    <text evidence="6">Binds 1 Ca(2+) ion per dimer.</text>
</comment>
<protein>
    <submittedName>
        <fullName evidence="8">Penicillin acylase family protein</fullName>
    </submittedName>
</protein>
<keyword evidence="3" id="KW-0865">Zymogen</keyword>
<dbReference type="Gene3D" id="2.30.120.10">
    <property type="match status" value="1"/>
</dbReference>
<dbReference type="InterPro" id="IPR043147">
    <property type="entry name" value="Penicillin_amidase_A-knob"/>
</dbReference>
<keyword evidence="6" id="KW-0106">Calcium</keyword>
<evidence type="ECO:0000256" key="5">
    <source>
        <dbReference type="PIRSR" id="PIRSR001227-1"/>
    </source>
</evidence>
<evidence type="ECO:0000256" key="6">
    <source>
        <dbReference type="PIRSR" id="PIRSR001227-2"/>
    </source>
</evidence>
<dbReference type="PIRSF" id="PIRSF001227">
    <property type="entry name" value="Pen_acylase"/>
    <property type="match status" value="1"/>
</dbReference>
<evidence type="ECO:0000256" key="7">
    <source>
        <dbReference type="SAM" id="Phobius"/>
    </source>
</evidence>
<dbReference type="RefSeq" id="WP_140601639.1">
    <property type="nucleotide sequence ID" value="NZ_SAWY01000005.1"/>
</dbReference>
<comment type="caution">
    <text evidence="8">The sequence shown here is derived from an EMBL/GenBank/DDBJ whole genome shotgun (WGS) entry which is preliminary data.</text>
</comment>
<keyword evidence="7" id="KW-0472">Membrane</keyword>
<dbReference type="InterPro" id="IPR043146">
    <property type="entry name" value="Penicillin_amidase_N_B-knob"/>
</dbReference>
<proteinExistence type="inferred from homology"/>
<gene>
    <name evidence="8" type="ORF">EPA86_02695</name>
</gene>
<dbReference type="Gene3D" id="1.10.439.10">
    <property type="entry name" value="Penicillin Amidohydrolase, domain 1"/>
    <property type="match status" value="1"/>
</dbReference>
<dbReference type="AlphaFoldDB" id="A0A502L2E2"/>
<keyword evidence="6" id="KW-0479">Metal-binding</keyword>
<dbReference type="CDD" id="cd03747">
    <property type="entry name" value="Ntn_PGA_like"/>
    <property type="match status" value="1"/>
</dbReference>
<dbReference type="PANTHER" id="PTHR34218">
    <property type="entry name" value="PEPTIDASE S45 PENICILLIN AMIDASE"/>
    <property type="match status" value="1"/>
</dbReference>
<dbReference type="PANTHER" id="PTHR34218:SF4">
    <property type="entry name" value="ACYL-HOMOSERINE LACTONE ACYLASE QUIP"/>
    <property type="match status" value="1"/>
</dbReference>
<evidence type="ECO:0000313" key="8">
    <source>
        <dbReference type="EMBL" id="TPH18042.1"/>
    </source>
</evidence>
<dbReference type="InterPro" id="IPR002692">
    <property type="entry name" value="S45"/>
</dbReference>
<feature type="active site" description="Nucleophile" evidence="5">
    <location>
        <position position="291"/>
    </location>
</feature>
<dbReference type="InterPro" id="IPR014395">
    <property type="entry name" value="Pen/GL7ACA/AHL_acylase"/>
</dbReference>
<keyword evidence="7" id="KW-0812">Transmembrane</keyword>
<accession>A0A502L2E2</accession>
<evidence type="ECO:0000256" key="1">
    <source>
        <dbReference type="ARBA" id="ARBA00006586"/>
    </source>
</evidence>
<reference evidence="8 9" key="1">
    <citation type="submission" date="2019-01" db="EMBL/GenBank/DDBJ databases">
        <title>Litorilituus lipolytica sp. nov., isolated from intertidal sand of the Yellow Sea in China.</title>
        <authorList>
            <person name="Liu A."/>
        </authorList>
    </citation>
    <scope>NUCLEOTIDE SEQUENCE [LARGE SCALE GENOMIC DNA]</scope>
    <source>
        <strain evidence="8 9">RZ04</strain>
    </source>
</reference>
<feature type="transmembrane region" description="Helical" evidence="7">
    <location>
        <begin position="7"/>
        <end position="27"/>
    </location>
</feature>
<dbReference type="GO" id="GO:0017000">
    <property type="term" value="P:antibiotic biosynthetic process"/>
    <property type="evidence" value="ECO:0007669"/>
    <property type="project" value="InterPro"/>
</dbReference>
<organism evidence="8 9">
    <name type="scientific">Litorilituus lipolyticus</name>
    <dbReference type="NCBI Taxonomy" id="2491017"/>
    <lineage>
        <taxon>Bacteria</taxon>
        <taxon>Pseudomonadati</taxon>
        <taxon>Pseudomonadota</taxon>
        <taxon>Gammaproteobacteria</taxon>
        <taxon>Alteromonadales</taxon>
        <taxon>Colwelliaceae</taxon>
        <taxon>Litorilituus</taxon>
    </lineage>
</organism>
<keyword evidence="2" id="KW-0378">Hydrolase</keyword>
<feature type="binding site" evidence="6">
    <location>
        <position position="370"/>
    </location>
    <ligand>
        <name>Ca(2+)</name>
        <dbReference type="ChEBI" id="CHEBI:29108"/>
    </ligand>
</feature>
<dbReference type="EMBL" id="SAWY01000005">
    <property type="protein sequence ID" value="TPH18042.1"/>
    <property type="molecule type" value="Genomic_DNA"/>
</dbReference>
<feature type="binding site" evidence="6">
    <location>
        <position position="191"/>
    </location>
    <ligand>
        <name>Ca(2+)</name>
        <dbReference type="ChEBI" id="CHEBI:29108"/>
    </ligand>
</feature>
<sequence length="829" mass="92739">MNKTKKIFIWLLLVSSLVIATIATWVFSRIDGALPILDGKETVFGLSKTAIIERDELGIATIKAENRLDIAVATGFIHAQERFFQMDLLRRNSAGELSSLFGEKAVNYDKSIRRHRFRNRARNIVSQLPDEQVNLLQAYTRGVNQGLKYLKGTPFEYILLQQEPVLWSEEDSILAIFSMYIDLQYHDGQRERTLGLMKALLRADVYDFLNPKGSIWDAAIDGTQYEPAALPELPWPSASAKQSYMSDHRYISLNKQSSQYQGNSAQAVDSQTSQTISGLTEKYRTEYFPGSNNWAVAGNISTTGSAIVANDMHLGIRVPNTWFRASFEYPQNSEQIKITGATLPGTPNIVVGSNGNIAWGFTNSYGDYSDVIELVTNEDNTQYLTPDGYKAFKSEREVIAIKDQKATEVNVQETIWGPVIGKNHQGALLAYRWVAHDKEAINLHAIALESAKNVEQAFDIAARSGIPAQNMMVGDNEGNIGWTIMGAIPKKVGDIGDTPMNWATGENAWQGYLTPQEYPRVLNPKKHRLWTANSRVVGDEMLAKLGNGGYALGARSKQIRDKLFAKASFSEQELLDIALDDQAIFLTRWQAFLLNNVLTEQTIAGQAEFLEAKTILMKESKLIASTGSVAYRLVRNFRIALRDLLFSELNSTFKSLDEQYSFRAIRHQIETPLWQLVNTQPDNFLMRPESSWQALFKKALMQTISDMKTTDDGSEQPLSAATWGQQNTTTIKHPLSNAVPIIGYWLDMPANALSGDSYMPKVQGKSFGASERMIVSPGHEETGIFHMPTSQSGHPWSPYYGKGHEDWEQGRASAFLPGKTVYKLTLLSY</sequence>
<dbReference type="OrthoDB" id="9760084at2"/>
<dbReference type="InterPro" id="IPR023343">
    <property type="entry name" value="Penicillin_amidase_dom1"/>
</dbReference>
<dbReference type="Gene3D" id="3.60.20.10">
    <property type="entry name" value="Glutamine Phosphoribosylpyrophosphate, subunit 1, domain 1"/>
    <property type="match status" value="1"/>
</dbReference>
<keyword evidence="9" id="KW-1185">Reference proteome</keyword>
<evidence type="ECO:0000256" key="4">
    <source>
        <dbReference type="ARBA" id="ARBA00038735"/>
    </source>
</evidence>
<evidence type="ECO:0000256" key="3">
    <source>
        <dbReference type="ARBA" id="ARBA00023145"/>
    </source>
</evidence>
<dbReference type="Gene3D" id="1.10.1400.10">
    <property type="match status" value="1"/>
</dbReference>
<comment type="subunit">
    <text evidence="4">Heterodimer of an alpha subunit and a beta subunit processed from the same precursor.</text>
</comment>
<dbReference type="GO" id="GO:0046872">
    <property type="term" value="F:metal ion binding"/>
    <property type="evidence" value="ECO:0007669"/>
    <property type="project" value="UniProtKB-KW"/>
</dbReference>
<dbReference type="Pfam" id="PF01804">
    <property type="entry name" value="Penicil_amidase"/>
    <property type="match status" value="1"/>
</dbReference>
<comment type="similarity">
    <text evidence="1">Belongs to the peptidase S45 family.</text>
</comment>
<dbReference type="SUPFAM" id="SSF56235">
    <property type="entry name" value="N-terminal nucleophile aminohydrolases (Ntn hydrolases)"/>
    <property type="match status" value="1"/>
</dbReference>
<evidence type="ECO:0000313" key="9">
    <source>
        <dbReference type="Proteomes" id="UP000315303"/>
    </source>
</evidence>
<dbReference type="InterPro" id="IPR029055">
    <property type="entry name" value="Ntn_hydrolases_N"/>
</dbReference>
<dbReference type="GO" id="GO:0016811">
    <property type="term" value="F:hydrolase activity, acting on carbon-nitrogen (but not peptide) bonds, in linear amides"/>
    <property type="evidence" value="ECO:0007669"/>
    <property type="project" value="InterPro"/>
</dbReference>
<feature type="binding site" evidence="6">
    <location>
        <position position="367"/>
    </location>
    <ligand>
        <name>Ca(2+)</name>
        <dbReference type="ChEBI" id="CHEBI:29108"/>
    </ligand>
</feature>
<evidence type="ECO:0000256" key="2">
    <source>
        <dbReference type="ARBA" id="ARBA00022801"/>
    </source>
</evidence>
<dbReference type="Proteomes" id="UP000315303">
    <property type="component" value="Unassembled WGS sequence"/>
</dbReference>